<dbReference type="NCBIfam" id="TIGR00665">
    <property type="entry name" value="DnaB"/>
    <property type="match status" value="1"/>
</dbReference>
<keyword evidence="8 12" id="KW-0238">DNA-binding</keyword>
<feature type="domain" description="SF4 helicase" evidence="13">
    <location>
        <begin position="175"/>
        <end position="440"/>
    </location>
</feature>
<dbReference type="InterPro" id="IPR007692">
    <property type="entry name" value="DNA_helicase_DnaB"/>
</dbReference>
<keyword evidence="4 12" id="KW-0547">Nucleotide-binding</keyword>
<dbReference type="GO" id="GO:0043139">
    <property type="term" value="F:5'-3' DNA helicase activity"/>
    <property type="evidence" value="ECO:0007669"/>
    <property type="project" value="UniProtKB-EC"/>
</dbReference>
<dbReference type="GO" id="GO:1990077">
    <property type="term" value="C:primosome complex"/>
    <property type="evidence" value="ECO:0007669"/>
    <property type="project" value="UniProtKB-UniRule"/>
</dbReference>
<dbReference type="Gene3D" id="1.10.860.10">
    <property type="entry name" value="DNAb Helicase, Chain A"/>
    <property type="match status" value="1"/>
</dbReference>
<dbReference type="SUPFAM" id="SSF52540">
    <property type="entry name" value="P-loop containing nucleoside triphosphate hydrolases"/>
    <property type="match status" value="1"/>
</dbReference>
<evidence type="ECO:0000256" key="10">
    <source>
        <dbReference type="ARBA" id="ARBA00048954"/>
    </source>
</evidence>
<dbReference type="PANTHER" id="PTHR30153:SF2">
    <property type="entry name" value="REPLICATIVE DNA HELICASE"/>
    <property type="match status" value="1"/>
</dbReference>
<keyword evidence="6 12" id="KW-0347">Helicase</keyword>
<evidence type="ECO:0000259" key="13">
    <source>
        <dbReference type="PROSITE" id="PS51199"/>
    </source>
</evidence>
<protein>
    <recommendedName>
        <fullName evidence="11 12">Replicative DNA helicase</fullName>
        <ecNumber evidence="11 12">5.6.2.3</ecNumber>
    </recommendedName>
</protein>
<evidence type="ECO:0000256" key="4">
    <source>
        <dbReference type="ARBA" id="ARBA00022741"/>
    </source>
</evidence>
<dbReference type="InterPro" id="IPR016136">
    <property type="entry name" value="DNA_helicase_N/primase_C"/>
</dbReference>
<dbReference type="EMBL" id="BA000059">
    <property type="protein sequence ID" value="BAO05031.1"/>
    <property type="molecule type" value="Genomic_DNA"/>
</dbReference>
<dbReference type="HOGENOM" id="CLU_005373_0_0_9"/>
<dbReference type="AlphaFoldDB" id="A0A060N3E9"/>
<keyword evidence="9" id="KW-0413">Isomerase</keyword>
<accession>A0A060N3E9</accession>
<reference evidence="14" key="1">
    <citation type="submission" date="2013-10" db="EMBL/GenBank/DDBJ databases">
        <title>Draft genome sequence of Clostridium botulinum type B strain Osaka05.</title>
        <authorList>
            <person name="Sakaguchi Y."/>
            <person name="Hosomi K."/>
            <person name="Uchiyama J."/>
            <person name="Ogura Y."/>
            <person name="Sakaguchi M."/>
            <person name="Kohda T."/>
            <person name="Mukamoto M."/>
            <person name="Misawa N."/>
            <person name="Matsuzaki S."/>
            <person name="Hayashi T."/>
            <person name="Kozaki S."/>
        </authorList>
    </citation>
    <scope>NUCLEOTIDE SEQUENCE</scope>
    <source>
        <strain evidence="14">Osaka05</strain>
    </source>
</reference>
<evidence type="ECO:0000256" key="12">
    <source>
        <dbReference type="RuleBase" id="RU362085"/>
    </source>
</evidence>
<keyword evidence="5 12" id="KW-0378">Hydrolase</keyword>
<dbReference type="InterPro" id="IPR007694">
    <property type="entry name" value="DNA_helicase_DnaB-like_C"/>
</dbReference>
<keyword evidence="7 12" id="KW-0067">ATP-binding</keyword>
<dbReference type="Pfam" id="PF00772">
    <property type="entry name" value="DnaB"/>
    <property type="match status" value="1"/>
</dbReference>
<gene>
    <name evidence="14" type="ORF">CBO05P2_006</name>
</gene>
<keyword evidence="3 12" id="KW-0235">DNA replication</keyword>
<evidence type="ECO:0000313" key="14">
    <source>
        <dbReference type="EMBL" id="BAO05031.1"/>
    </source>
</evidence>
<evidence type="ECO:0000256" key="11">
    <source>
        <dbReference type="NCBIfam" id="TIGR00665"/>
    </source>
</evidence>
<dbReference type="RefSeq" id="WP_030032139.1">
    <property type="nucleotide sequence ID" value="NZ_BA000059.1"/>
</dbReference>
<proteinExistence type="inferred from homology"/>
<dbReference type="GO" id="GO:0016887">
    <property type="term" value="F:ATP hydrolysis activity"/>
    <property type="evidence" value="ECO:0007669"/>
    <property type="project" value="RHEA"/>
</dbReference>
<dbReference type="Proteomes" id="UP000054164">
    <property type="component" value="Unassembled WGS sequence"/>
</dbReference>
<dbReference type="InterPro" id="IPR007693">
    <property type="entry name" value="DNA_helicase_DnaB-like_N"/>
</dbReference>
<evidence type="ECO:0000256" key="3">
    <source>
        <dbReference type="ARBA" id="ARBA00022705"/>
    </source>
</evidence>
<sequence>MVANQYKLSYIKMEAELLAILLSNNNSIIDVLDSDIKSEDFLLPKHQVIFDAMNNLYIQNAPITITTISEYLHKNNDLVDVGGVSYLSELFSAGYSNSNITYYCEKIKEYSLKREYYRTVLKTKNKLEQSENIDIITEMAEMQNTIYSLLPNTSNKEESMLDVLNNITNDLSNRYDGKGPNVAIAIDLLKDYIQGLYKQDLMIIAARPSMGKTALVLNIAQELIFKKDRNIGLFSLEMSKEQLITRMLCSMARISLNEVNPEMDNKKWINISNTMNIIYSKRDNMHIFDKSKSLNNIISDCKKLKMQNKLDLIIIDYLQLIMVNKKFNSQNEEKGYISNRLKGLSKELDVPIICLSQLSRAPETRADKRPVLSDLRDSGSIEQDADIIMFIYRDEYYNPETEDKGIAECIVGKQRNGPTGTMKLSWCGENQTFAKLDMIHRQ</sequence>
<name>A0A060N3E9_CLOBO</name>
<evidence type="ECO:0000256" key="5">
    <source>
        <dbReference type="ARBA" id="ARBA00022801"/>
    </source>
</evidence>
<dbReference type="Gene3D" id="3.40.50.300">
    <property type="entry name" value="P-loop containing nucleotide triphosphate hydrolases"/>
    <property type="match status" value="1"/>
</dbReference>
<organism evidence="14">
    <name type="scientific">Clostridium botulinum B str. Osaka05</name>
    <dbReference type="NCBI Taxonomy" id="1407017"/>
    <lineage>
        <taxon>Bacteria</taxon>
        <taxon>Bacillati</taxon>
        <taxon>Bacillota</taxon>
        <taxon>Clostridia</taxon>
        <taxon>Eubacteriales</taxon>
        <taxon>Clostridiaceae</taxon>
        <taxon>Clostridium</taxon>
    </lineage>
</organism>
<evidence type="ECO:0000256" key="1">
    <source>
        <dbReference type="ARBA" id="ARBA00008428"/>
    </source>
</evidence>
<comment type="catalytic activity">
    <reaction evidence="10 12">
        <text>ATP + H2O = ADP + phosphate + H(+)</text>
        <dbReference type="Rhea" id="RHEA:13065"/>
        <dbReference type="ChEBI" id="CHEBI:15377"/>
        <dbReference type="ChEBI" id="CHEBI:15378"/>
        <dbReference type="ChEBI" id="CHEBI:30616"/>
        <dbReference type="ChEBI" id="CHEBI:43474"/>
        <dbReference type="ChEBI" id="CHEBI:456216"/>
        <dbReference type="EC" id="5.6.2.3"/>
    </reaction>
</comment>
<dbReference type="SUPFAM" id="SSF48024">
    <property type="entry name" value="N-terminal domain of DnaB helicase"/>
    <property type="match status" value="1"/>
</dbReference>
<dbReference type="EC" id="5.6.2.3" evidence="11 12"/>
<dbReference type="GO" id="GO:0006269">
    <property type="term" value="P:DNA replication, synthesis of primer"/>
    <property type="evidence" value="ECO:0007669"/>
    <property type="project" value="UniProtKB-UniRule"/>
</dbReference>
<keyword evidence="2 12" id="KW-0639">Primosome</keyword>
<evidence type="ECO:0000256" key="6">
    <source>
        <dbReference type="ARBA" id="ARBA00022806"/>
    </source>
</evidence>
<dbReference type="GO" id="GO:0005524">
    <property type="term" value="F:ATP binding"/>
    <property type="evidence" value="ECO:0007669"/>
    <property type="project" value="UniProtKB-UniRule"/>
</dbReference>
<comment type="similarity">
    <text evidence="1 12">Belongs to the helicase family. DnaB subfamily.</text>
</comment>
<dbReference type="CDD" id="cd00984">
    <property type="entry name" value="DnaB_C"/>
    <property type="match status" value="1"/>
</dbReference>
<evidence type="ECO:0000256" key="8">
    <source>
        <dbReference type="ARBA" id="ARBA00023125"/>
    </source>
</evidence>
<dbReference type="Pfam" id="PF03796">
    <property type="entry name" value="DnaB_C"/>
    <property type="match status" value="1"/>
</dbReference>
<comment type="function">
    <text evidence="12">The main replicative DNA helicase, it participates in initiation and elongation during chromosome replication. Travels ahead of the DNA replisome, separating dsDNA into templates for DNA synthesis. A processive ATP-dependent 5'-3' DNA helicase it has DNA-dependent ATPase activity.</text>
</comment>
<dbReference type="InterPro" id="IPR036185">
    <property type="entry name" value="DNA_heli_DnaB-like_N_sf"/>
</dbReference>
<evidence type="ECO:0000256" key="9">
    <source>
        <dbReference type="ARBA" id="ARBA00023235"/>
    </source>
</evidence>
<dbReference type="InterPro" id="IPR027417">
    <property type="entry name" value="P-loop_NTPase"/>
</dbReference>
<dbReference type="GO" id="GO:0005829">
    <property type="term" value="C:cytosol"/>
    <property type="evidence" value="ECO:0007669"/>
    <property type="project" value="TreeGrafter"/>
</dbReference>
<dbReference type="PANTHER" id="PTHR30153">
    <property type="entry name" value="REPLICATIVE DNA HELICASE DNAB"/>
    <property type="match status" value="1"/>
</dbReference>
<evidence type="ECO:0000256" key="7">
    <source>
        <dbReference type="ARBA" id="ARBA00022840"/>
    </source>
</evidence>
<dbReference type="GO" id="GO:0003677">
    <property type="term" value="F:DNA binding"/>
    <property type="evidence" value="ECO:0007669"/>
    <property type="project" value="UniProtKB-UniRule"/>
</dbReference>
<dbReference type="PROSITE" id="PS51199">
    <property type="entry name" value="SF4_HELICASE"/>
    <property type="match status" value="1"/>
</dbReference>
<evidence type="ECO:0000256" key="2">
    <source>
        <dbReference type="ARBA" id="ARBA00022515"/>
    </source>
</evidence>